<feature type="domain" description="Adenylyl/Guanylyl and SMODS C-terminal sensor" evidence="2">
    <location>
        <begin position="303"/>
        <end position="430"/>
    </location>
</feature>
<dbReference type="CDD" id="cd05400">
    <property type="entry name" value="NT_2-5OAS_ClassI-CCAase"/>
    <property type="match status" value="1"/>
</dbReference>
<dbReference type="GO" id="GO:0051607">
    <property type="term" value="P:defense response to virus"/>
    <property type="evidence" value="ECO:0007669"/>
    <property type="project" value="UniProtKB-KW"/>
</dbReference>
<protein>
    <recommendedName>
        <fullName evidence="2">Adenylyl/Guanylyl and SMODS C-terminal sensor domain-containing protein</fullName>
    </recommendedName>
</protein>
<sequence>MSTSDLFSSFIENLAISNMESISSRYGEITAALNKEFRNTDSKFANTLQVGSFGRKTGINGISDLDILYFMPKGKWDTYKDSKQLNLLQDVKSAILKRYPKTEVRVDRLVVTIIYTDFHIEVQPVFEQDDGSFKYPDTKDGGNWKITKPREEMEAVSKLDADKNSNLKRLCKMARAWKNKHGVEMGGLLIDTLAYNFLSSTDNYDTKSFNSYGELNRDFFQFLLEQPEQDYYRAPGSNQNVRVKKQFQKKAKKAYDLCVKAIEAKDEAGVNDKWKKVFGRPFPSNIESTSDSIQKTDSTLWTNTEQFIEDQYPIDIRYDMSIDCNVNQDGFRESTLRQMIDKKYPLLPKKTLEFRITFINVPGSYEIYWKILNRGEEAQKRNQVRGQIIKDSGSCEKVEQTLFKGDHVVECYAIKNGILVAKDRIHVPISLNG</sequence>
<dbReference type="InterPro" id="IPR040511">
    <property type="entry name" value="AGS_C"/>
</dbReference>
<dbReference type="Pfam" id="PF18144">
    <property type="entry name" value="SMODS"/>
    <property type="match status" value="1"/>
</dbReference>
<gene>
    <name evidence="3" type="ORF">XB16_2191</name>
</gene>
<evidence type="ECO:0000313" key="4">
    <source>
        <dbReference type="Proteomes" id="UP000033961"/>
    </source>
</evidence>
<name>A0A2P1QUU0_9LEPT</name>
<dbReference type="EMBL" id="CP027843">
    <property type="protein sequence ID" value="AVQ12517.1"/>
    <property type="molecule type" value="Genomic_DNA"/>
</dbReference>
<dbReference type="AlphaFoldDB" id="A0A2P1QUU0"/>
<evidence type="ECO:0000256" key="1">
    <source>
        <dbReference type="ARBA" id="ARBA00023118"/>
    </source>
</evidence>
<dbReference type="Gene3D" id="3.30.460.10">
    <property type="entry name" value="Beta Polymerase, domain 2"/>
    <property type="match status" value="1"/>
</dbReference>
<evidence type="ECO:0000259" key="2">
    <source>
        <dbReference type="Pfam" id="PF18134"/>
    </source>
</evidence>
<dbReference type="SUPFAM" id="SSF81301">
    <property type="entry name" value="Nucleotidyltransferase"/>
    <property type="match status" value="1"/>
</dbReference>
<dbReference type="GO" id="GO:0016779">
    <property type="term" value="F:nucleotidyltransferase activity"/>
    <property type="evidence" value="ECO:0007669"/>
    <property type="project" value="InterPro"/>
</dbReference>
<evidence type="ECO:0000313" key="3">
    <source>
        <dbReference type="EMBL" id="AVQ12517.1"/>
    </source>
</evidence>
<dbReference type="Proteomes" id="UP000033961">
    <property type="component" value="Chromosome I"/>
</dbReference>
<keyword evidence="1" id="KW-0051">Antiviral defense</keyword>
<dbReference type="InterPro" id="IPR006116">
    <property type="entry name" value="NT_2-5OAS_ClassI-CCAase"/>
</dbReference>
<proteinExistence type="predicted"/>
<dbReference type="InterPro" id="IPR043519">
    <property type="entry name" value="NT_sf"/>
</dbReference>
<organism evidence="3 4">
    <name type="scientific">Leptospira santarosai</name>
    <dbReference type="NCBI Taxonomy" id="28183"/>
    <lineage>
        <taxon>Bacteria</taxon>
        <taxon>Pseudomonadati</taxon>
        <taxon>Spirochaetota</taxon>
        <taxon>Spirochaetia</taxon>
        <taxon>Leptospirales</taxon>
        <taxon>Leptospiraceae</taxon>
        <taxon>Leptospira</taxon>
    </lineage>
</organism>
<accession>A0A2P1QUU0</accession>
<reference evidence="3 4" key="1">
    <citation type="journal article" date="2015" name="Genome Announc.">
        <title>Draft Genome Sequences of Leptospira santarosai Strains U160, U164, and U233, Isolated from Asymptomatic Cattle.</title>
        <authorList>
            <person name="Kremer F.S."/>
            <person name="Eslabao M.R."/>
            <person name="Provisor M."/>
            <person name="Woloski R.D."/>
            <person name="Ramires O.V."/>
            <person name="Moreno L.Z."/>
            <person name="Moreno A.M."/>
            <person name="Hamond C."/>
            <person name="Lilenbaum W."/>
            <person name="Dellagostin O.A."/>
        </authorList>
    </citation>
    <scope>NUCLEOTIDE SEQUENCE [LARGE SCALE GENOMIC DNA]</scope>
    <source>
        <strain evidence="3 4">U160</strain>
    </source>
</reference>
<dbReference type="Pfam" id="PF18134">
    <property type="entry name" value="AGS_C"/>
    <property type="match status" value="1"/>
</dbReference>